<gene>
    <name evidence="2" type="ORF">BJ964_005268</name>
</gene>
<protein>
    <submittedName>
        <fullName evidence="2">Uncharacterized protein</fullName>
    </submittedName>
</protein>
<dbReference type="AlphaFoldDB" id="A0A7W7HIH6"/>
<dbReference type="EMBL" id="JACHNC010000001">
    <property type="protein sequence ID" value="MBB4751107.1"/>
    <property type="molecule type" value="Genomic_DNA"/>
</dbReference>
<reference evidence="2 3" key="1">
    <citation type="submission" date="2020-08" db="EMBL/GenBank/DDBJ databases">
        <title>Sequencing the genomes of 1000 actinobacteria strains.</title>
        <authorList>
            <person name="Klenk H.-P."/>
        </authorList>
    </citation>
    <scope>NUCLEOTIDE SEQUENCE [LARGE SCALE GENOMIC DNA]</scope>
    <source>
        <strain evidence="2 3">DSM 43150</strain>
    </source>
</reference>
<feature type="region of interest" description="Disordered" evidence="1">
    <location>
        <begin position="9"/>
        <end position="78"/>
    </location>
</feature>
<evidence type="ECO:0000256" key="1">
    <source>
        <dbReference type="SAM" id="MobiDB-lite"/>
    </source>
</evidence>
<accession>A0A7W7HIH6</accession>
<feature type="compositionally biased region" description="Basic residues" evidence="1">
    <location>
        <begin position="68"/>
        <end position="78"/>
    </location>
</feature>
<comment type="caution">
    <text evidence="2">The sequence shown here is derived from an EMBL/GenBank/DDBJ whole genome shotgun (WGS) entry which is preliminary data.</text>
</comment>
<proteinExistence type="predicted"/>
<sequence>MLYLLRLRPSKYEEEAAPHGGPQEPGVVAGPGAFDLDHRGAQVGEGHGGERAGQHPAEVGDHQAGQRGGHRCAARWRR</sequence>
<organism evidence="2 3">
    <name type="scientific">Actinoplanes lobatus</name>
    <dbReference type="NCBI Taxonomy" id="113568"/>
    <lineage>
        <taxon>Bacteria</taxon>
        <taxon>Bacillati</taxon>
        <taxon>Actinomycetota</taxon>
        <taxon>Actinomycetes</taxon>
        <taxon>Micromonosporales</taxon>
        <taxon>Micromonosporaceae</taxon>
        <taxon>Actinoplanes</taxon>
    </lineage>
</organism>
<evidence type="ECO:0000313" key="2">
    <source>
        <dbReference type="EMBL" id="MBB4751107.1"/>
    </source>
</evidence>
<evidence type="ECO:0000313" key="3">
    <source>
        <dbReference type="Proteomes" id="UP000590511"/>
    </source>
</evidence>
<feature type="compositionally biased region" description="Basic and acidic residues" evidence="1">
    <location>
        <begin position="47"/>
        <end position="61"/>
    </location>
</feature>
<name>A0A7W7HIH6_9ACTN</name>
<dbReference type="Proteomes" id="UP000590511">
    <property type="component" value="Unassembled WGS sequence"/>
</dbReference>